<proteinExistence type="predicted"/>
<dbReference type="HOGENOM" id="CLU_894358_0_0_1"/>
<keyword evidence="3" id="KW-1185">Reference proteome</keyword>
<dbReference type="AlphaFoldDB" id="N1PU03"/>
<feature type="domain" description="2EXR" evidence="1">
    <location>
        <begin position="108"/>
        <end position="178"/>
    </location>
</feature>
<dbReference type="OrthoDB" id="3650939at2759"/>
<reference evidence="2 3" key="2">
    <citation type="journal article" date="2012" name="PLoS Pathog.">
        <title>Diverse lifestyles and strategies of plant pathogenesis encoded in the genomes of eighteen Dothideomycetes fungi.</title>
        <authorList>
            <person name="Ohm R.A."/>
            <person name="Feau N."/>
            <person name="Henrissat B."/>
            <person name="Schoch C.L."/>
            <person name="Horwitz B.A."/>
            <person name="Barry K.W."/>
            <person name="Condon B.J."/>
            <person name="Copeland A.C."/>
            <person name="Dhillon B."/>
            <person name="Glaser F."/>
            <person name="Hesse C.N."/>
            <person name="Kosti I."/>
            <person name="LaButti K."/>
            <person name="Lindquist E.A."/>
            <person name="Lucas S."/>
            <person name="Salamov A.A."/>
            <person name="Bradshaw R.E."/>
            <person name="Ciuffetti L."/>
            <person name="Hamelin R.C."/>
            <person name="Kema G.H.J."/>
            <person name="Lawrence C."/>
            <person name="Scott J.A."/>
            <person name="Spatafora J.W."/>
            <person name="Turgeon B.G."/>
            <person name="de Wit P.J.G.M."/>
            <person name="Zhong S."/>
            <person name="Goodwin S.B."/>
            <person name="Grigoriev I.V."/>
        </authorList>
    </citation>
    <scope>NUCLEOTIDE SEQUENCE [LARGE SCALE GENOMIC DNA]</scope>
    <source>
        <strain evidence="3">NZE10 / CBS 128990</strain>
    </source>
</reference>
<dbReference type="Pfam" id="PF20150">
    <property type="entry name" value="2EXR"/>
    <property type="match status" value="1"/>
</dbReference>
<dbReference type="EMBL" id="KB446537">
    <property type="protein sequence ID" value="EME46936.1"/>
    <property type="molecule type" value="Genomic_DNA"/>
</dbReference>
<evidence type="ECO:0000259" key="1">
    <source>
        <dbReference type="Pfam" id="PF20150"/>
    </source>
</evidence>
<sequence>MTTSCTKHEHCFTGYWKLDRRFQTWDTWQMRQYLVWAGYFFSSGTDTARLQNLCTRAERGLISNDRLNHDQLLRLCVQREITIPPKTNHRILALRTLLEAADNQPCTFTRFALLPTEIRLIIYDFHIAWLRTRLNICDLQPVSPTDWHFVAPPPLAQVSRALREEFLPEFYDTMNFQTIALPAKITITYGSEDSPLAIFRHKFLWRDVEFFRVMAYYKIDDVLAEQETGKQDPAWSLSPHNVTHPEPHLCAGAVPHYHTDRLAVLINRVLADVDEKAQLKVERVRLGPARVLGEVARKLHALSSGHGVLVA</sequence>
<dbReference type="InterPro" id="IPR045518">
    <property type="entry name" value="2EXR"/>
</dbReference>
<reference evidence="3" key="1">
    <citation type="journal article" date="2012" name="PLoS Genet.">
        <title>The genomes of the fungal plant pathogens Cladosporium fulvum and Dothistroma septosporum reveal adaptation to different hosts and lifestyles but also signatures of common ancestry.</title>
        <authorList>
            <person name="de Wit P.J.G.M."/>
            <person name="van der Burgt A."/>
            <person name="Oekmen B."/>
            <person name="Stergiopoulos I."/>
            <person name="Abd-Elsalam K.A."/>
            <person name="Aerts A.L."/>
            <person name="Bahkali A.H."/>
            <person name="Beenen H.G."/>
            <person name="Chettri P."/>
            <person name="Cox M.P."/>
            <person name="Datema E."/>
            <person name="de Vries R.P."/>
            <person name="Dhillon B."/>
            <person name="Ganley A.R."/>
            <person name="Griffiths S.A."/>
            <person name="Guo Y."/>
            <person name="Hamelin R.C."/>
            <person name="Henrissat B."/>
            <person name="Kabir M.S."/>
            <person name="Jashni M.K."/>
            <person name="Kema G."/>
            <person name="Klaubauf S."/>
            <person name="Lapidus A."/>
            <person name="Levasseur A."/>
            <person name="Lindquist E."/>
            <person name="Mehrabi R."/>
            <person name="Ohm R.A."/>
            <person name="Owen T.J."/>
            <person name="Salamov A."/>
            <person name="Schwelm A."/>
            <person name="Schijlen E."/>
            <person name="Sun H."/>
            <person name="van den Burg H.A."/>
            <person name="van Ham R.C.H.J."/>
            <person name="Zhang S."/>
            <person name="Goodwin S.B."/>
            <person name="Grigoriev I.V."/>
            <person name="Collemare J."/>
            <person name="Bradshaw R.E."/>
        </authorList>
    </citation>
    <scope>NUCLEOTIDE SEQUENCE [LARGE SCALE GENOMIC DNA]</scope>
    <source>
        <strain evidence="3">NZE10 / CBS 128990</strain>
    </source>
</reference>
<accession>N1PU03</accession>
<evidence type="ECO:0000313" key="3">
    <source>
        <dbReference type="Proteomes" id="UP000016933"/>
    </source>
</evidence>
<name>N1PU03_DOTSN</name>
<organism evidence="2 3">
    <name type="scientific">Dothistroma septosporum (strain NZE10 / CBS 128990)</name>
    <name type="common">Red band needle blight fungus</name>
    <name type="synonym">Mycosphaerella pini</name>
    <dbReference type="NCBI Taxonomy" id="675120"/>
    <lineage>
        <taxon>Eukaryota</taxon>
        <taxon>Fungi</taxon>
        <taxon>Dikarya</taxon>
        <taxon>Ascomycota</taxon>
        <taxon>Pezizomycotina</taxon>
        <taxon>Dothideomycetes</taxon>
        <taxon>Dothideomycetidae</taxon>
        <taxon>Mycosphaerellales</taxon>
        <taxon>Mycosphaerellaceae</taxon>
        <taxon>Dothistroma</taxon>
    </lineage>
</organism>
<gene>
    <name evidence="2" type="ORF">DOTSEDRAFT_33455</name>
</gene>
<dbReference type="Proteomes" id="UP000016933">
    <property type="component" value="Unassembled WGS sequence"/>
</dbReference>
<evidence type="ECO:0000313" key="2">
    <source>
        <dbReference type="EMBL" id="EME46936.1"/>
    </source>
</evidence>
<protein>
    <recommendedName>
        <fullName evidence="1">2EXR domain-containing protein</fullName>
    </recommendedName>
</protein>